<comment type="caution">
    <text evidence="2">The sequence shown here is derived from an EMBL/GenBank/DDBJ whole genome shotgun (WGS) entry which is preliminary data.</text>
</comment>
<feature type="transmembrane region" description="Helical" evidence="1">
    <location>
        <begin position="102"/>
        <end position="121"/>
    </location>
</feature>
<protein>
    <submittedName>
        <fullName evidence="2">Uncharacterized protein</fullName>
    </submittedName>
</protein>
<accession>A0ABP8FLD2</accession>
<gene>
    <name evidence="2" type="ORF">GCM10023183_21780</name>
</gene>
<name>A0ABP8FLD2_9BACT</name>
<keyword evidence="1" id="KW-0812">Transmembrane</keyword>
<sequence length="130" mass="13855">MSTKVIMTASALSMAIIGVAFSFLPLEFLAYLGKTVDPEMGLMLQMAGALYIGFAMLNWMAKGVLMGGIYARAVVIGNLTHFLVGGLALFKAQLHGNGTVEGWVLTAGYLIFAGLFAWVMVTHPLKATSH</sequence>
<evidence type="ECO:0000256" key="1">
    <source>
        <dbReference type="SAM" id="Phobius"/>
    </source>
</evidence>
<keyword evidence="1" id="KW-1133">Transmembrane helix</keyword>
<reference evidence="3" key="1">
    <citation type="journal article" date="2019" name="Int. J. Syst. Evol. Microbiol.">
        <title>The Global Catalogue of Microorganisms (GCM) 10K type strain sequencing project: providing services to taxonomists for standard genome sequencing and annotation.</title>
        <authorList>
            <consortium name="The Broad Institute Genomics Platform"/>
            <consortium name="The Broad Institute Genome Sequencing Center for Infectious Disease"/>
            <person name="Wu L."/>
            <person name="Ma J."/>
        </authorList>
    </citation>
    <scope>NUCLEOTIDE SEQUENCE [LARGE SCALE GENOMIC DNA]</scope>
    <source>
        <strain evidence="3">JCM 17917</strain>
    </source>
</reference>
<keyword evidence="1" id="KW-0472">Membrane</keyword>
<feature type="transmembrane region" description="Helical" evidence="1">
    <location>
        <begin position="67"/>
        <end position="90"/>
    </location>
</feature>
<feature type="transmembrane region" description="Helical" evidence="1">
    <location>
        <begin position="6"/>
        <end position="30"/>
    </location>
</feature>
<feature type="transmembrane region" description="Helical" evidence="1">
    <location>
        <begin position="42"/>
        <end position="61"/>
    </location>
</feature>
<dbReference type="Proteomes" id="UP001501844">
    <property type="component" value="Unassembled WGS sequence"/>
</dbReference>
<keyword evidence="3" id="KW-1185">Reference proteome</keyword>
<organism evidence="2 3">
    <name type="scientific">Nibribacter koreensis</name>
    <dbReference type="NCBI Taxonomy" id="1084519"/>
    <lineage>
        <taxon>Bacteria</taxon>
        <taxon>Pseudomonadati</taxon>
        <taxon>Bacteroidota</taxon>
        <taxon>Cytophagia</taxon>
        <taxon>Cytophagales</taxon>
        <taxon>Hymenobacteraceae</taxon>
        <taxon>Nibribacter</taxon>
    </lineage>
</organism>
<evidence type="ECO:0000313" key="2">
    <source>
        <dbReference type="EMBL" id="GAA4306521.1"/>
    </source>
</evidence>
<proteinExistence type="predicted"/>
<evidence type="ECO:0000313" key="3">
    <source>
        <dbReference type="Proteomes" id="UP001501844"/>
    </source>
</evidence>
<dbReference type="EMBL" id="BAABGX010000002">
    <property type="protein sequence ID" value="GAA4306521.1"/>
    <property type="molecule type" value="Genomic_DNA"/>
</dbReference>
<dbReference type="RefSeq" id="WP_345165782.1">
    <property type="nucleotide sequence ID" value="NZ_BAABGX010000002.1"/>
</dbReference>